<dbReference type="PROSITE" id="PS00688">
    <property type="entry name" value="SIGMA54_INTERACT_3"/>
    <property type="match status" value="1"/>
</dbReference>
<keyword evidence="7" id="KW-0804">Transcription</keyword>
<evidence type="ECO:0000256" key="1">
    <source>
        <dbReference type="ARBA" id="ARBA00022741"/>
    </source>
</evidence>
<dbReference type="InterPro" id="IPR009057">
    <property type="entry name" value="Homeodomain-like_sf"/>
</dbReference>
<evidence type="ECO:0000256" key="4">
    <source>
        <dbReference type="ARBA" id="ARBA00023015"/>
    </source>
</evidence>
<keyword evidence="3" id="KW-0902">Two-component regulatory system</keyword>
<accession>A0ABX8E7Y7</accession>
<dbReference type="SMART" id="SM00382">
    <property type="entry name" value="AAA"/>
    <property type="match status" value="1"/>
</dbReference>
<dbReference type="PROSITE" id="PS50045">
    <property type="entry name" value="SIGMA54_INTERACT_4"/>
    <property type="match status" value="1"/>
</dbReference>
<dbReference type="Pfam" id="PF00072">
    <property type="entry name" value="Response_reg"/>
    <property type="match status" value="1"/>
</dbReference>
<keyword evidence="13" id="KW-1185">Reference proteome</keyword>
<dbReference type="Gene3D" id="1.10.8.60">
    <property type="match status" value="1"/>
</dbReference>
<evidence type="ECO:0000256" key="5">
    <source>
        <dbReference type="ARBA" id="ARBA00023125"/>
    </source>
</evidence>
<sequence>MPDSVSSLPVVLVVDDEIRSLESLRRILDHDFEVLTAASTAAAERHLEAQNVHVILCDQRMPERTGVDFLTEVKTRWPDVIRMIISGYTDAHDIIDGINDAGIFQYITKPWHPDNLLLTLKAACRLFDLQRQNDLLAIELKMLPEAADKLVGERRDKLRRAYSFEDGIVRAPGSPMEDVCRQLADVAPYDLPVLLFGASGTGKELAARALHYGSHRWDKPFVVENCGALPDELLESELFGHRKGAFTGAVADHIGLFERADGGTVFLDEIGEVSAAFQVKLLRVLQEGEVRPLGGTVTRKVNVRVIAATNRNLDEEVRAKRFRADLFYRLAGMIVRLPDLKDRTCDLPVLVEAILGQATKSMDKPVRGVSEAAMARLVAYPWPGNVRELQNEVQRMVVRGREGDWLDVDVLSSRVRRGGEGAALRVETANEAPAESPAHAPRSGAQESGTLKERVEALEAEMIRDALIRHRWNKSQVARELGLSRVGLRSKLDRYGLENVHPIARRVAH</sequence>
<dbReference type="Pfam" id="PF00158">
    <property type="entry name" value="Sigma54_activat"/>
    <property type="match status" value="1"/>
</dbReference>
<evidence type="ECO:0000259" key="11">
    <source>
        <dbReference type="PROSITE" id="PS50110"/>
    </source>
</evidence>
<evidence type="ECO:0000256" key="3">
    <source>
        <dbReference type="ARBA" id="ARBA00023012"/>
    </source>
</evidence>
<protein>
    <submittedName>
        <fullName evidence="12">Sigma-54-dependent Fis family transcriptional regulator</fullName>
    </submittedName>
</protein>
<dbReference type="PROSITE" id="PS50110">
    <property type="entry name" value="RESPONSE_REGULATORY"/>
    <property type="match status" value="1"/>
</dbReference>
<dbReference type="InterPro" id="IPR058031">
    <property type="entry name" value="AAA_lid_NorR"/>
</dbReference>
<dbReference type="InterPro" id="IPR003593">
    <property type="entry name" value="AAA+_ATPase"/>
</dbReference>
<feature type="region of interest" description="Disordered" evidence="9">
    <location>
        <begin position="428"/>
        <end position="450"/>
    </location>
</feature>
<keyword evidence="4" id="KW-0805">Transcription regulation</keyword>
<gene>
    <name evidence="12" type="ORF">HT578_16845</name>
</gene>
<dbReference type="Gene3D" id="3.40.50.2300">
    <property type="match status" value="1"/>
</dbReference>
<dbReference type="InterPro" id="IPR027417">
    <property type="entry name" value="P-loop_NTPase"/>
</dbReference>
<keyword evidence="6" id="KW-0010">Activator</keyword>
<evidence type="ECO:0000256" key="2">
    <source>
        <dbReference type="ARBA" id="ARBA00022840"/>
    </source>
</evidence>
<name>A0ABX8E7Y7_9SPHN</name>
<dbReference type="InterPro" id="IPR002197">
    <property type="entry name" value="HTH_Fis"/>
</dbReference>
<evidence type="ECO:0000313" key="13">
    <source>
        <dbReference type="Proteomes" id="UP000677126"/>
    </source>
</evidence>
<dbReference type="PANTHER" id="PTHR32071">
    <property type="entry name" value="TRANSCRIPTIONAL REGULATORY PROTEIN"/>
    <property type="match status" value="1"/>
</dbReference>
<dbReference type="Gene3D" id="3.40.50.300">
    <property type="entry name" value="P-loop containing nucleotide triphosphate hydrolases"/>
    <property type="match status" value="1"/>
</dbReference>
<reference evidence="12 13" key="1">
    <citation type="journal article" date="2021" name="Int. J. Syst. Evol. Microbiol.">
        <title>Novosphingobium decolorationis sp. nov., an aniline blue-decolourizing bacterium isolated from East Pacific sediment.</title>
        <authorList>
            <person name="Chen X."/>
            <person name="Dong B."/>
            <person name="Chen T."/>
            <person name="Ren N."/>
            <person name="Wang J."/>
            <person name="Xu Y."/>
            <person name="Yang J."/>
            <person name="Zhu S."/>
            <person name="Chen J."/>
        </authorList>
    </citation>
    <scope>NUCLEOTIDE SEQUENCE [LARGE SCALE GENOMIC DNA]</scope>
    <source>
        <strain evidence="12 13">502str22</strain>
    </source>
</reference>
<dbReference type="InterPro" id="IPR025943">
    <property type="entry name" value="Sigma_54_int_dom_ATP-bd_2"/>
</dbReference>
<dbReference type="SUPFAM" id="SSF46689">
    <property type="entry name" value="Homeodomain-like"/>
    <property type="match status" value="1"/>
</dbReference>
<keyword evidence="5" id="KW-0238">DNA-binding</keyword>
<dbReference type="RefSeq" id="WP_213500800.1">
    <property type="nucleotide sequence ID" value="NZ_CP054856.1"/>
</dbReference>
<feature type="domain" description="Response regulatory" evidence="11">
    <location>
        <begin position="10"/>
        <end position="124"/>
    </location>
</feature>
<dbReference type="EMBL" id="CP054856">
    <property type="protein sequence ID" value="QVM85139.1"/>
    <property type="molecule type" value="Genomic_DNA"/>
</dbReference>
<dbReference type="SUPFAM" id="SSF52540">
    <property type="entry name" value="P-loop containing nucleoside triphosphate hydrolases"/>
    <property type="match status" value="1"/>
</dbReference>
<evidence type="ECO:0000313" key="12">
    <source>
        <dbReference type="EMBL" id="QVM85139.1"/>
    </source>
</evidence>
<evidence type="ECO:0000256" key="7">
    <source>
        <dbReference type="ARBA" id="ARBA00023163"/>
    </source>
</evidence>
<dbReference type="PROSITE" id="PS00676">
    <property type="entry name" value="SIGMA54_INTERACT_2"/>
    <property type="match status" value="1"/>
</dbReference>
<dbReference type="PANTHER" id="PTHR32071:SF117">
    <property type="entry name" value="PTS-DEPENDENT DIHYDROXYACETONE KINASE OPERON REGULATORY PROTEIN-RELATED"/>
    <property type="match status" value="1"/>
</dbReference>
<dbReference type="PRINTS" id="PR01590">
    <property type="entry name" value="HTHFIS"/>
</dbReference>
<dbReference type="Pfam" id="PF25601">
    <property type="entry name" value="AAA_lid_14"/>
    <property type="match status" value="1"/>
</dbReference>
<dbReference type="InterPro" id="IPR001789">
    <property type="entry name" value="Sig_transdc_resp-reg_receiver"/>
</dbReference>
<dbReference type="SMART" id="SM00448">
    <property type="entry name" value="REC"/>
    <property type="match status" value="1"/>
</dbReference>
<dbReference type="Gene3D" id="1.10.10.60">
    <property type="entry name" value="Homeodomain-like"/>
    <property type="match status" value="1"/>
</dbReference>
<keyword evidence="1" id="KW-0547">Nucleotide-binding</keyword>
<keyword evidence="2" id="KW-0067">ATP-binding</keyword>
<evidence type="ECO:0000256" key="9">
    <source>
        <dbReference type="SAM" id="MobiDB-lite"/>
    </source>
</evidence>
<dbReference type="InterPro" id="IPR002078">
    <property type="entry name" value="Sigma_54_int"/>
</dbReference>
<dbReference type="Pfam" id="PF02954">
    <property type="entry name" value="HTH_8"/>
    <property type="match status" value="1"/>
</dbReference>
<evidence type="ECO:0000259" key="10">
    <source>
        <dbReference type="PROSITE" id="PS50045"/>
    </source>
</evidence>
<feature type="domain" description="Sigma-54 factor interaction" evidence="10">
    <location>
        <begin position="169"/>
        <end position="398"/>
    </location>
</feature>
<keyword evidence="8" id="KW-0597">Phosphoprotein</keyword>
<proteinExistence type="predicted"/>
<dbReference type="InterPro" id="IPR011006">
    <property type="entry name" value="CheY-like_superfamily"/>
</dbReference>
<evidence type="ECO:0000256" key="8">
    <source>
        <dbReference type="PROSITE-ProRule" id="PRU00169"/>
    </source>
</evidence>
<dbReference type="SUPFAM" id="SSF52172">
    <property type="entry name" value="CheY-like"/>
    <property type="match status" value="1"/>
</dbReference>
<organism evidence="12 13">
    <name type="scientific">Novosphingobium decolorationis</name>
    <dbReference type="NCBI Taxonomy" id="2698673"/>
    <lineage>
        <taxon>Bacteria</taxon>
        <taxon>Pseudomonadati</taxon>
        <taxon>Pseudomonadota</taxon>
        <taxon>Alphaproteobacteria</taxon>
        <taxon>Sphingomonadales</taxon>
        <taxon>Sphingomonadaceae</taxon>
        <taxon>Novosphingobium</taxon>
    </lineage>
</organism>
<dbReference type="CDD" id="cd00009">
    <property type="entry name" value="AAA"/>
    <property type="match status" value="1"/>
</dbReference>
<evidence type="ECO:0000256" key="6">
    <source>
        <dbReference type="ARBA" id="ARBA00023159"/>
    </source>
</evidence>
<feature type="modified residue" description="4-aspartylphosphate" evidence="8">
    <location>
        <position position="58"/>
    </location>
</feature>
<dbReference type="InterPro" id="IPR025944">
    <property type="entry name" value="Sigma_54_int_dom_CS"/>
</dbReference>
<dbReference type="Proteomes" id="UP000677126">
    <property type="component" value="Chromosome"/>
</dbReference>